<sequence>MREAIRSIQTSSIVPAFVDIIAPTNRATSDTGPDHFIHDATFLYAHGVRIISTSPFGANFGIIDPDLRAKKVDSGPRIVDVNVCLASRIRCSSSGCCLCWRGKGGPFN</sequence>
<gene>
    <name evidence="1" type="ORF">BDZ94DRAFT_389812</name>
</gene>
<proteinExistence type="predicted"/>
<reference evidence="1" key="1">
    <citation type="submission" date="2020-11" db="EMBL/GenBank/DDBJ databases">
        <authorList>
            <consortium name="DOE Joint Genome Institute"/>
            <person name="Ahrendt S."/>
            <person name="Riley R."/>
            <person name="Andreopoulos W."/>
            <person name="Labutti K."/>
            <person name="Pangilinan J."/>
            <person name="Ruiz-Duenas F.J."/>
            <person name="Barrasa J.M."/>
            <person name="Sanchez-Garcia M."/>
            <person name="Camarero S."/>
            <person name="Miyauchi S."/>
            <person name="Serrano A."/>
            <person name="Linde D."/>
            <person name="Babiker R."/>
            <person name="Drula E."/>
            <person name="Ayuso-Fernandez I."/>
            <person name="Pacheco R."/>
            <person name="Padilla G."/>
            <person name="Ferreira P."/>
            <person name="Barriuso J."/>
            <person name="Kellner H."/>
            <person name="Castanera R."/>
            <person name="Alfaro M."/>
            <person name="Ramirez L."/>
            <person name="Pisabarro A.G."/>
            <person name="Kuo A."/>
            <person name="Tritt A."/>
            <person name="Lipzen A."/>
            <person name="He G."/>
            <person name="Yan M."/>
            <person name="Ng V."/>
            <person name="Cullen D."/>
            <person name="Martin F."/>
            <person name="Rosso M.-N."/>
            <person name="Henrissat B."/>
            <person name="Hibbett D."/>
            <person name="Martinez A.T."/>
            <person name="Grigoriev I.V."/>
        </authorList>
    </citation>
    <scope>NUCLEOTIDE SEQUENCE</scope>
    <source>
        <strain evidence="1">CBS 247.69</strain>
    </source>
</reference>
<name>A0A9P5YCF1_9AGAR</name>
<organism evidence="1 2">
    <name type="scientific">Collybia nuda</name>
    <dbReference type="NCBI Taxonomy" id="64659"/>
    <lineage>
        <taxon>Eukaryota</taxon>
        <taxon>Fungi</taxon>
        <taxon>Dikarya</taxon>
        <taxon>Basidiomycota</taxon>
        <taxon>Agaricomycotina</taxon>
        <taxon>Agaricomycetes</taxon>
        <taxon>Agaricomycetidae</taxon>
        <taxon>Agaricales</taxon>
        <taxon>Tricholomatineae</taxon>
        <taxon>Clitocybaceae</taxon>
        <taxon>Collybia</taxon>
    </lineage>
</organism>
<comment type="caution">
    <text evidence="1">The sequence shown here is derived from an EMBL/GenBank/DDBJ whole genome shotgun (WGS) entry which is preliminary data.</text>
</comment>
<keyword evidence="2" id="KW-1185">Reference proteome</keyword>
<protein>
    <submittedName>
        <fullName evidence="1">Uncharacterized protein</fullName>
    </submittedName>
</protein>
<accession>A0A9P5YCF1</accession>
<evidence type="ECO:0000313" key="1">
    <source>
        <dbReference type="EMBL" id="KAF9465301.1"/>
    </source>
</evidence>
<dbReference type="Proteomes" id="UP000807353">
    <property type="component" value="Unassembled WGS sequence"/>
</dbReference>
<dbReference type="AlphaFoldDB" id="A0A9P5YCF1"/>
<dbReference type="EMBL" id="MU150248">
    <property type="protein sequence ID" value="KAF9465301.1"/>
    <property type="molecule type" value="Genomic_DNA"/>
</dbReference>
<evidence type="ECO:0000313" key="2">
    <source>
        <dbReference type="Proteomes" id="UP000807353"/>
    </source>
</evidence>